<feature type="transmembrane region" description="Helical" evidence="7">
    <location>
        <begin position="67"/>
        <end position="88"/>
    </location>
</feature>
<organism evidence="10 11">
    <name type="scientific">Jejudonia soesokkakensis</name>
    <dbReference type="NCBI Taxonomy" id="1323432"/>
    <lineage>
        <taxon>Bacteria</taxon>
        <taxon>Pseudomonadati</taxon>
        <taxon>Bacteroidota</taxon>
        <taxon>Flavobacteriia</taxon>
        <taxon>Flavobacteriales</taxon>
        <taxon>Flavobacteriaceae</taxon>
        <taxon>Jejudonia</taxon>
    </lineage>
</organism>
<evidence type="ECO:0000256" key="1">
    <source>
        <dbReference type="ARBA" id="ARBA00004651"/>
    </source>
</evidence>
<feature type="domain" description="YetF-like N-terminal transmembrane" evidence="9">
    <location>
        <begin position="13"/>
        <end position="75"/>
    </location>
</feature>
<evidence type="ECO:0000256" key="4">
    <source>
        <dbReference type="ARBA" id="ARBA00022692"/>
    </source>
</evidence>
<evidence type="ECO:0000256" key="3">
    <source>
        <dbReference type="ARBA" id="ARBA00022475"/>
    </source>
</evidence>
<protein>
    <submittedName>
        <fullName evidence="10">DUF421 domain-containing protein</fullName>
    </submittedName>
</protein>
<evidence type="ECO:0000256" key="5">
    <source>
        <dbReference type="ARBA" id="ARBA00022989"/>
    </source>
</evidence>
<feature type="transmembrane region" description="Helical" evidence="7">
    <location>
        <begin position="12"/>
        <end position="32"/>
    </location>
</feature>
<dbReference type="Pfam" id="PF20730">
    <property type="entry name" value="YetF_N"/>
    <property type="match status" value="1"/>
</dbReference>
<evidence type="ECO:0000256" key="7">
    <source>
        <dbReference type="SAM" id="Phobius"/>
    </source>
</evidence>
<dbReference type="EMBL" id="JBHTBN010000004">
    <property type="protein sequence ID" value="MFC7357878.1"/>
    <property type="molecule type" value="Genomic_DNA"/>
</dbReference>
<keyword evidence="5 7" id="KW-1133">Transmembrane helix</keyword>
<comment type="subcellular location">
    <subcellularLocation>
        <location evidence="1">Cell membrane</location>
        <topology evidence="1">Multi-pass membrane protein</topology>
    </subcellularLocation>
</comment>
<evidence type="ECO:0000259" key="8">
    <source>
        <dbReference type="Pfam" id="PF04239"/>
    </source>
</evidence>
<dbReference type="Pfam" id="PF04239">
    <property type="entry name" value="DUF421"/>
    <property type="match status" value="1"/>
</dbReference>
<evidence type="ECO:0000259" key="9">
    <source>
        <dbReference type="Pfam" id="PF20730"/>
    </source>
</evidence>
<evidence type="ECO:0000313" key="10">
    <source>
        <dbReference type="EMBL" id="MFC7357878.1"/>
    </source>
</evidence>
<dbReference type="InterPro" id="IPR023090">
    <property type="entry name" value="UPF0702_alpha/beta_dom_sf"/>
</dbReference>
<reference evidence="11" key="1">
    <citation type="journal article" date="2019" name="Int. J. Syst. Evol. Microbiol.">
        <title>The Global Catalogue of Microorganisms (GCM) 10K type strain sequencing project: providing services to taxonomists for standard genome sequencing and annotation.</title>
        <authorList>
            <consortium name="The Broad Institute Genomics Platform"/>
            <consortium name="The Broad Institute Genome Sequencing Center for Infectious Disease"/>
            <person name="Wu L."/>
            <person name="Ma J."/>
        </authorList>
    </citation>
    <scope>NUCLEOTIDE SEQUENCE [LARGE SCALE GENOMIC DNA]</scope>
    <source>
        <strain evidence="11">CGMCC 1.16306</strain>
    </source>
</reference>
<comment type="caution">
    <text evidence="10">The sequence shown here is derived from an EMBL/GenBank/DDBJ whole genome shotgun (WGS) entry which is preliminary data.</text>
</comment>
<dbReference type="Gene3D" id="3.30.240.20">
    <property type="entry name" value="bsu07140 like domains"/>
    <property type="match status" value="1"/>
</dbReference>
<dbReference type="Proteomes" id="UP001596415">
    <property type="component" value="Unassembled WGS sequence"/>
</dbReference>
<feature type="domain" description="YetF C-terminal" evidence="8">
    <location>
        <begin position="90"/>
        <end position="159"/>
    </location>
</feature>
<keyword evidence="6 7" id="KW-0472">Membrane</keyword>
<keyword evidence="11" id="KW-1185">Reference proteome</keyword>
<proteinExistence type="inferred from homology"/>
<gene>
    <name evidence="10" type="ORF">ACFQO1_09280</name>
</gene>
<sequence length="174" mass="19220">MENWLNAAPVLLIKMLITVILIFTIIIVITRISGLRSFAKISSFDFASTIAIGSIIATIILNPDQSLLKGGLALGGILLFQTVFAFCVRKSKFFKKIATNKPMLIMENGEILFDNLHKTNLSEEDLIAKLREANVIDFGQVLAVVLESTGDVSVLHTATDKKLMDKMLQGVRRK</sequence>
<dbReference type="PANTHER" id="PTHR34582:SF6">
    <property type="entry name" value="UPF0702 TRANSMEMBRANE PROTEIN YCAP"/>
    <property type="match status" value="1"/>
</dbReference>
<dbReference type="InterPro" id="IPR048454">
    <property type="entry name" value="YetF_N"/>
</dbReference>
<evidence type="ECO:0000256" key="6">
    <source>
        <dbReference type="ARBA" id="ARBA00023136"/>
    </source>
</evidence>
<feature type="transmembrane region" description="Helical" evidence="7">
    <location>
        <begin position="44"/>
        <end position="61"/>
    </location>
</feature>
<accession>A0ABW2MVI1</accession>
<evidence type="ECO:0000256" key="2">
    <source>
        <dbReference type="ARBA" id="ARBA00006448"/>
    </source>
</evidence>
<keyword evidence="4 7" id="KW-0812">Transmembrane</keyword>
<dbReference type="RefSeq" id="WP_380217744.1">
    <property type="nucleotide sequence ID" value="NZ_JBHTBN010000004.1"/>
</dbReference>
<comment type="similarity">
    <text evidence="2">Belongs to the UPF0702 family.</text>
</comment>
<evidence type="ECO:0000313" key="11">
    <source>
        <dbReference type="Proteomes" id="UP001596415"/>
    </source>
</evidence>
<dbReference type="InterPro" id="IPR007353">
    <property type="entry name" value="DUF421"/>
</dbReference>
<name>A0ABW2MVI1_9FLAO</name>
<dbReference type="PANTHER" id="PTHR34582">
    <property type="entry name" value="UPF0702 TRANSMEMBRANE PROTEIN YCAP"/>
    <property type="match status" value="1"/>
</dbReference>
<keyword evidence="3" id="KW-1003">Cell membrane</keyword>